<organism evidence="1">
    <name type="scientific">Ruegeria sp. PrR005</name>
    <dbReference type="NCBI Taxonomy" id="2706882"/>
    <lineage>
        <taxon>Bacteria</taxon>
        <taxon>Pseudomonadati</taxon>
        <taxon>Pseudomonadota</taxon>
        <taxon>Alphaproteobacteria</taxon>
        <taxon>Rhodobacterales</taxon>
        <taxon>Roseobacteraceae</taxon>
        <taxon>Ruegeria</taxon>
    </lineage>
</organism>
<dbReference type="AlphaFoldDB" id="A0A6B2NY71"/>
<dbReference type="NCBIfam" id="NF041384">
    <property type="entry name" value="YHS_seleno_dom"/>
    <property type="match status" value="1"/>
</dbReference>
<reference evidence="1" key="1">
    <citation type="submission" date="2020-02" db="EMBL/GenBank/DDBJ databases">
        <title>Delineation of the pyrene-degrading pathway in Roseobacter clade bacteria by genomic analysis.</title>
        <authorList>
            <person name="Zhou H."/>
            <person name="Wang H."/>
        </authorList>
    </citation>
    <scope>NUCLEOTIDE SEQUENCE</scope>
    <source>
        <strain evidence="1">PrR005</strain>
    </source>
</reference>
<gene>
    <name evidence="1" type="ORF">G0P99_18005</name>
</gene>
<dbReference type="EMBL" id="JAAGOX010000043">
    <property type="protein sequence ID" value="NDW46845.1"/>
    <property type="molecule type" value="Genomic_DNA"/>
</dbReference>
<name>A0A6B2NY71_9RHOB</name>
<comment type="caution">
    <text evidence="1">The sequence shown here is derived from an EMBL/GenBank/DDBJ whole genome shotgun (WGS) entry which is preliminary data.</text>
</comment>
<sequence>MLLNRRLFITGLASVAIGSAARADAPMFFTQGGVAIRGFDTVAYFRNGAPKRGSPDISVMWKAASWHFSSHENREAFEANPRAFAPQFGGYCAYAVGRGYLTETDPSTWRIVEDKLYLVHSPDVARLWLQDIPGNIALAEENWPGVLFH</sequence>
<proteinExistence type="predicted"/>
<accession>A0A6B2NY71</accession>
<protein>
    <submittedName>
        <fullName evidence="1">YHS domain protein</fullName>
    </submittedName>
</protein>
<evidence type="ECO:0000313" key="1">
    <source>
        <dbReference type="EMBL" id="NDW46845.1"/>
    </source>
</evidence>